<dbReference type="OrthoDB" id="9395232at2759"/>
<proteinExistence type="predicted"/>
<comment type="caution">
    <text evidence="2">The sequence shown here is derived from an EMBL/GenBank/DDBJ whole genome shotgun (WGS) entry which is preliminary data.</text>
</comment>
<accession>A0A8K1GMN2</accession>
<feature type="compositionally biased region" description="Polar residues" evidence="1">
    <location>
        <begin position="26"/>
        <end position="37"/>
    </location>
</feature>
<reference evidence="2" key="1">
    <citation type="submission" date="2019-04" db="EMBL/GenBank/DDBJ databases">
        <title>Genome assembly of Zosterops borbonicus 15179.</title>
        <authorList>
            <person name="Leroy T."/>
            <person name="Anselmetti Y."/>
            <person name="Tilak M.-K."/>
            <person name="Nabholz B."/>
        </authorList>
    </citation>
    <scope>NUCLEOTIDE SEQUENCE</scope>
    <source>
        <strain evidence="2">HGM_15179</strain>
        <tissue evidence="2">Muscle</tissue>
    </source>
</reference>
<sequence length="154" mass="17671">MGKSPERKSDPRKLVNIQGSPLARSGATQQRGSQAKTSGKRPVWMNKELLDKLKHKKETYASPTEKGGKQGQIAREEDRELVQAARDQVRKAKALIQFYLARDIKDNNKKSFYRYIGENVNHLQKERGHLVTWEKAEVLNDIFASVFTSKFFSH</sequence>
<feature type="compositionally biased region" description="Basic and acidic residues" evidence="1">
    <location>
        <begin position="1"/>
        <end position="13"/>
    </location>
</feature>
<evidence type="ECO:0000313" key="2">
    <source>
        <dbReference type="EMBL" id="TRZ21855.1"/>
    </source>
</evidence>
<dbReference type="AlphaFoldDB" id="A0A8K1GMN2"/>
<dbReference type="EMBL" id="SWJQ01000109">
    <property type="protein sequence ID" value="TRZ21855.1"/>
    <property type="molecule type" value="Genomic_DNA"/>
</dbReference>
<dbReference type="GO" id="GO:0007508">
    <property type="term" value="P:larval heart development"/>
    <property type="evidence" value="ECO:0007669"/>
    <property type="project" value="TreeGrafter"/>
</dbReference>
<dbReference type="PANTHER" id="PTHR33395">
    <property type="entry name" value="TRANSCRIPTASE, PUTATIVE-RELATED-RELATED"/>
    <property type="match status" value="1"/>
</dbReference>
<dbReference type="PANTHER" id="PTHR33395:SF22">
    <property type="entry name" value="REVERSE TRANSCRIPTASE DOMAIN-CONTAINING PROTEIN"/>
    <property type="match status" value="1"/>
</dbReference>
<organism evidence="2 3">
    <name type="scientific">Zosterops borbonicus</name>
    <dbReference type="NCBI Taxonomy" id="364589"/>
    <lineage>
        <taxon>Eukaryota</taxon>
        <taxon>Metazoa</taxon>
        <taxon>Chordata</taxon>
        <taxon>Craniata</taxon>
        <taxon>Vertebrata</taxon>
        <taxon>Euteleostomi</taxon>
        <taxon>Archelosauria</taxon>
        <taxon>Archosauria</taxon>
        <taxon>Dinosauria</taxon>
        <taxon>Saurischia</taxon>
        <taxon>Theropoda</taxon>
        <taxon>Coelurosauria</taxon>
        <taxon>Aves</taxon>
        <taxon>Neognathae</taxon>
        <taxon>Neoaves</taxon>
        <taxon>Telluraves</taxon>
        <taxon>Australaves</taxon>
        <taxon>Passeriformes</taxon>
        <taxon>Sylvioidea</taxon>
        <taxon>Zosteropidae</taxon>
        <taxon>Zosterops</taxon>
    </lineage>
</organism>
<name>A0A8K1GMN2_9PASS</name>
<evidence type="ECO:0000313" key="3">
    <source>
        <dbReference type="Proteomes" id="UP000796761"/>
    </source>
</evidence>
<protein>
    <submittedName>
        <fullName evidence="2">Uncharacterized protein</fullName>
    </submittedName>
</protein>
<dbReference type="Proteomes" id="UP000796761">
    <property type="component" value="Unassembled WGS sequence"/>
</dbReference>
<gene>
    <name evidence="2" type="ORF">HGM15179_005259</name>
</gene>
<dbReference type="GO" id="GO:0061343">
    <property type="term" value="P:cell adhesion involved in heart morphogenesis"/>
    <property type="evidence" value="ECO:0007669"/>
    <property type="project" value="TreeGrafter"/>
</dbReference>
<feature type="region of interest" description="Disordered" evidence="1">
    <location>
        <begin position="1"/>
        <end position="79"/>
    </location>
</feature>
<dbReference type="GO" id="GO:0031012">
    <property type="term" value="C:extracellular matrix"/>
    <property type="evidence" value="ECO:0007669"/>
    <property type="project" value="TreeGrafter"/>
</dbReference>
<keyword evidence="3" id="KW-1185">Reference proteome</keyword>
<evidence type="ECO:0000256" key="1">
    <source>
        <dbReference type="SAM" id="MobiDB-lite"/>
    </source>
</evidence>